<keyword evidence="1" id="KW-0732">Signal</keyword>
<keyword evidence="3" id="KW-1185">Reference proteome</keyword>
<evidence type="ECO:0000256" key="1">
    <source>
        <dbReference type="SAM" id="SignalP"/>
    </source>
</evidence>
<comment type="caution">
    <text evidence="2">The sequence shown here is derived from an EMBL/GenBank/DDBJ whole genome shotgun (WGS) entry which is preliminary data.</text>
</comment>
<dbReference type="EMBL" id="JBICCN010000078">
    <property type="protein sequence ID" value="KAL3096091.1"/>
    <property type="molecule type" value="Genomic_DNA"/>
</dbReference>
<evidence type="ECO:0000313" key="2">
    <source>
        <dbReference type="EMBL" id="KAL3096091.1"/>
    </source>
</evidence>
<accession>A0ABD2JZL6</accession>
<feature type="signal peptide" evidence="1">
    <location>
        <begin position="1"/>
        <end position="19"/>
    </location>
</feature>
<proteinExistence type="predicted"/>
<feature type="chain" id="PRO_5044752738" evidence="1">
    <location>
        <begin position="20"/>
        <end position="92"/>
    </location>
</feature>
<dbReference type="Proteomes" id="UP001620645">
    <property type="component" value="Unassembled WGS sequence"/>
</dbReference>
<gene>
    <name evidence="2" type="ORF">niasHS_005850</name>
</gene>
<protein>
    <submittedName>
        <fullName evidence="2">Uncharacterized protein</fullName>
    </submittedName>
</protein>
<evidence type="ECO:0000313" key="3">
    <source>
        <dbReference type="Proteomes" id="UP001620645"/>
    </source>
</evidence>
<reference evidence="2 3" key="1">
    <citation type="submission" date="2024-10" db="EMBL/GenBank/DDBJ databases">
        <authorList>
            <person name="Kim D."/>
        </authorList>
    </citation>
    <scope>NUCLEOTIDE SEQUENCE [LARGE SCALE GENOMIC DNA]</scope>
    <source>
        <strain evidence="2">Taebaek</strain>
    </source>
</reference>
<sequence length="92" mass="10566">MFFFTFVTLFLLFPPFNQANNADESTAACCHKCYVAFRDCFRECLDNQSENLVCVPNCKIALGNCSTDKCGLICPRPKNPQFSPPEKYDRFY</sequence>
<name>A0ABD2JZL6_HETSC</name>
<organism evidence="2 3">
    <name type="scientific">Heterodera schachtii</name>
    <name type="common">Sugarbeet cyst nematode worm</name>
    <name type="synonym">Tylenchus schachtii</name>
    <dbReference type="NCBI Taxonomy" id="97005"/>
    <lineage>
        <taxon>Eukaryota</taxon>
        <taxon>Metazoa</taxon>
        <taxon>Ecdysozoa</taxon>
        <taxon>Nematoda</taxon>
        <taxon>Chromadorea</taxon>
        <taxon>Rhabditida</taxon>
        <taxon>Tylenchina</taxon>
        <taxon>Tylenchomorpha</taxon>
        <taxon>Tylenchoidea</taxon>
        <taxon>Heteroderidae</taxon>
        <taxon>Heteroderinae</taxon>
        <taxon>Heterodera</taxon>
    </lineage>
</organism>
<dbReference type="AlphaFoldDB" id="A0ABD2JZL6"/>